<dbReference type="InterPro" id="IPR004360">
    <property type="entry name" value="Glyas_Fos-R_dOase_dom"/>
</dbReference>
<dbReference type="Gene3D" id="3.10.180.10">
    <property type="entry name" value="2,3-Dihydroxybiphenyl 1,2-Dioxygenase, domain 1"/>
    <property type="match status" value="1"/>
</dbReference>
<dbReference type="PANTHER" id="PTHR36437">
    <property type="entry name" value="GLYOXALASE/BLEOMYCIN RESISTANCE PROTEIN/DIOXYGENASE"/>
    <property type="match status" value="1"/>
</dbReference>
<evidence type="ECO:0000313" key="2">
    <source>
        <dbReference type="EMBL" id="MDT0342182.1"/>
    </source>
</evidence>
<reference evidence="3" key="1">
    <citation type="submission" date="2023-07" db="EMBL/GenBank/DDBJ databases">
        <title>30 novel species of actinomycetes from the DSMZ collection.</title>
        <authorList>
            <person name="Nouioui I."/>
        </authorList>
    </citation>
    <scope>NUCLEOTIDE SEQUENCE [LARGE SCALE GENOMIC DNA]</scope>
    <source>
        <strain evidence="3">DSM 44938</strain>
    </source>
</reference>
<dbReference type="PROSITE" id="PS51819">
    <property type="entry name" value="VOC"/>
    <property type="match status" value="1"/>
</dbReference>
<gene>
    <name evidence="2" type="ORF">RM590_06000</name>
</gene>
<protein>
    <submittedName>
        <fullName evidence="2">VOC family protein</fullName>
    </submittedName>
</protein>
<dbReference type="InterPro" id="IPR037523">
    <property type="entry name" value="VOC_core"/>
</dbReference>
<organism evidence="2 3">
    <name type="scientific">Streptomyces litchfieldiae</name>
    <dbReference type="NCBI Taxonomy" id="3075543"/>
    <lineage>
        <taxon>Bacteria</taxon>
        <taxon>Bacillati</taxon>
        <taxon>Actinomycetota</taxon>
        <taxon>Actinomycetes</taxon>
        <taxon>Kitasatosporales</taxon>
        <taxon>Streptomycetaceae</taxon>
        <taxon>Streptomyces</taxon>
    </lineage>
</organism>
<keyword evidence="3" id="KW-1185">Reference proteome</keyword>
<dbReference type="SUPFAM" id="SSF54593">
    <property type="entry name" value="Glyoxalase/Bleomycin resistance protein/Dihydroxybiphenyl dioxygenase"/>
    <property type="match status" value="1"/>
</dbReference>
<evidence type="ECO:0000313" key="3">
    <source>
        <dbReference type="Proteomes" id="UP001183246"/>
    </source>
</evidence>
<dbReference type="RefSeq" id="WP_311703307.1">
    <property type="nucleotide sequence ID" value="NZ_JAVREL010000002.1"/>
</dbReference>
<accession>A0ABU2MKQ2</accession>
<sequence length="140" mass="15487">MRHLGLLTLVVPDYDEAIAYYTGRLGFELREDTALAPPEPPGKRWVVVAPGPGAQTGLLLARAANDRQRERVGDQTGGRVGFFLYTDDFEADFRRFTEAGVTIEKAPRDERYGRVAVFTDLYGNRWDLIQPAQGSGSPSA</sequence>
<name>A0ABU2MKQ2_9ACTN</name>
<dbReference type="PANTHER" id="PTHR36437:SF2">
    <property type="entry name" value="GLYOXALASE_BLEOMYCIN RESISTANCE PROTEIN_DIOXYGENASE"/>
    <property type="match status" value="1"/>
</dbReference>
<comment type="caution">
    <text evidence="2">The sequence shown here is derived from an EMBL/GenBank/DDBJ whole genome shotgun (WGS) entry which is preliminary data.</text>
</comment>
<dbReference type="EMBL" id="JAVREL010000002">
    <property type="protein sequence ID" value="MDT0342182.1"/>
    <property type="molecule type" value="Genomic_DNA"/>
</dbReference>
<dbReference type="Proteomes" id="UP001183246">
    <property type="component" value="Unassembled WGS sequence"/>
</dbReference>
<evidence type="ECO:0000259" key="1">
    <source>
        <dbReference type="PROSITE" id="PS51819"/>
    </source>
</evidence>
<dbReference type="InterPro" id="IPR029068">
    <property type="entry name" value="Glyas_Bleomycin-R_OHBP_Dase"/>
</dbReference>
<dbReference type="Pfam" id="PF00903">
    <property type="entry name" value="Glyoxalase"/>
    <property type="match status" value="1"/>
</dbReference>
<feature type="domain" description="VOC" evidence="1">
    <location>
        <begin position="3"/>
        <end position="131"/>
    </location>
</feature>
<proteinExistence type="predicted"/>